<evidence type="ECO:0000313" key="1">
    <source>
        <dbReference type="EMBL" id="MBP1926838.1"/>
    </source>
</evidence>
<sequence length="186" mass="21013">MKLDNLDLLSLQTGAMKEDKTTIALSIALNKQIEKMVEETSVISIYNNIDNLDEVILDMLAYDLDITWYDAMAPIDVKRKLIKTGVKTNKLLGTPYAVEEVIKMHFGDGLVQEWFEYGGEPFMFKVVTSNPSVTQESADKFIKILNCVKNKRSHLETILISLTGEMSFKLGSIIHVIDKIQIRQVG</sequence>
<dbReference type="Proteomes" id="UP001519342">
    <property type="component" value="Unassembled WGS sequence"/>
</dbReference>
<comment type="caution">
    <text evidence="1">The sequence shown here is derived from an EMBL/GenBank/DDBJ whole genome shotgun (WGS) entry which is preliminary data.</text>
</comment>
<protein>
    <submittedName>
        <fullName evidence="1">P2-related tail formation protein</fullName>
    </submittedName>
</protein>
<keyword evidence="2" id="KW-1185">Reference proteome</keyword>
<dbReference type="EMBL" id="JAGGKS010000008">
    <property type="protein sequence ID" value="MBP1926838.1"/>
    <property type="molecule type" value="Genomic_DNA"/>
</dbReference>
<proteinExistence type="predicted"/>
<gene>
    <name evidence="1" type="ORF">J2Z76_002708</name>
</gene>
<accession>A0ABS4GGM0</accession>
<name>A0ABS4GGM0_9FIRM</name>
<dbReference type="InterPro" id="IPR006521">
    <property type="entry name" value="Tail_protein_I"/>
</dbReference>
<dbReference type="RefSeq" id="WP_209512558.1">
    <property type="nucleotide sequence ID" value="NZ_JAGGKS010000008.1"/>
</dbReference>
<organism evidence="1 2">
    <name type="scientific">Sedimentibacter acidaminivorans</name>
    <dbReference type="NCBI Taxonomy" id="913099"/>
    <lineage>
        <taxon>Bacteria</taxon>
        <taxon>Bacillati</taxon>
        <taxon>Bacillota</taxon>
        <taxon>Tissierellia</taxon>
        <taxon>Sedimentibacter</taxon>
    </lineage>
</organism>
<evidence type="ECO:0000313" key="2">
    <source>
        <dbReference type="Proteomes" id="UP001519342"/>
    </source>
</evidence>
<dbReference type="Pfam" id="PF09684">
    <property type="entry name" value="Tail_P2_I"/>
    <property type="match status" value="1"/>
</dbReference>
<reference evidence="1 2" key="1">
    <citation type="submission" date="2021-03" db="EMBL/GenBank/DDBJ databases">
        <title>Genomic Encyclopedia of Type Strains, Phase IV (KMG-IV): sequencing the most valuable type-strain genomes for metagenomic binning, comparative biology and taxonomic classification.</title>
        <authorList>
            <person name="Goeker M."/>
        </authorList>
    </citation>
    <scope>NUCLEOTIDE SEQUENCE [LARGE SCALE GENOMIC DNA]</scope>
    <source>
        <strain evidence="1 2">DSM 24004</strain>
    </source>
</reference>